<dbReference type="Proteomes" id="UP000606921">
    <property type="component" value="Unassembled WGS sequence"/>
</dbReference>
<proteinExistence type="predicted"/>
<organism evidence="2 3">
    <name type="scientific">Pseudorhizobium endolithicum</name>
    <dbReference type="NCBI Taxonomy" id="1191678"/>
    <lineage>
        <taxon>Bacteria</taxon>
        <taxon>Pseudomonadati</taxon>
        <taxon>Pseudomonadota</taxon>
        <taxon>Alphaproteobacteria</taxon>
        <taxon>Hyphomicrobiales</taxon>
        <taxon>Rhizobiaceae</taxon>
        <taxon>Rhizobium/Agrobacterium group</taxon>
        <taxon>Pseudorhizobium</taxon>
    </lineage>
</organism>
<feature type="transmembrane region" description="Helical" evidence="1">
    <location>
        <begin position="12"/>
        <end position="34"/>
    </location>
</feature>
<keyword evidence="1" id="KW-0472">Membrane</keyword>
<accession>A0ABM8PVV2</accession>
<comment type="caution">
    <text evidence="2">The sequence shown here is derived from an EMBL/GenBank/DDBJ whole genome shotgun (WGS) entry which is preliminary data.</text>
</comment>
<evidence type="ECO:0000313" key="2">
    <source>
        <dbReference type="EMBL" id="CAD7051331.1"/>
    </source>
</evidence>
<dbReference type="RefSeq" id="WP_185928043.1">
    <property type="nucleotide sequence ID" value="NZ_CABFWF030000015.1"/>
</dbReference>
<keyword evidence="3" id="KW-1185">Reference proteome</keyword>
<keyword evidence="1" id="KW-0812">Transmembrane</keyword>
<dbReference type="EMBL" id="CABFWF030000015">
    <property type="protein sequence ID" value="CAD7051331.1"/>
    <property type="molecule type" value="Genomic_DNA"/>
</dbReference>
<evidence type="ECO:0000313" key="3">
    <source>
        <dbReference type="Proteomes" id="UP000606921"/>
    </source>
</evidence>
<gene>
    <name evidence="2" type="ORF">REJC140_01711</name>
</gene>
<reference evidence="2 3" key="1">
    <citation type="submission" date="2020-11" db="EMBL/GenBank/DDBJ databases">
        <authorList>
            <person name="Lassalle F."/>
        </authorList>
    </citation>
    <scope>NUCLEOTIDE SEQUENCE [LARGE SCALE GENOMIC DNA]</scope>
    <source>
        <strain evidence="2 3">JC140</strain>
    </source>
</reference>
<name>A0ABM8PVV2_9HYPH</name>
<sequence length="56" mass="5807">MSYHYSSRRPAKGGFGTAILFMLAVIAGGGFLAASLEDGPSSARVYLAEDLNAAAR</sequence>
<protein>
    <submittedName>
        <fullName evidence="2">Uncharacterized protein</fullName>
    </submittedName>
</protein>
<keyword evidence="1" id="KW-1133">Transmembrane helix</keyword>
<evidence type="ECO:0000256" key="1">
    <source>
        <dbReference type="SAM" id="Phobius"/>
    </source>
</evidence>